<evidence type="ECO:0000313" key="1">
    <source>
        <dbReference type="EMBL" id="EME71414.1"/>
    </source>
</evidence>
<dbReference type="Proteomes" id="UP000011744">
    <property type="component" value="Unassembled WGS sequence"/>
</dbReference>
<organism evidence="1 2">
    <name type="scientific">Paramagnetospirillum caucaseum</name>
    <dbReference type="NCBI Taxonomy" id="1244869"/>
    <lineage>
        <taxon>Bacteria</taxon>
        <taxon>Pseudomonadati</taxon>
        <taxon>Pseudomonadota</taxon>
        <taxon>Alphaproteobacteria</taxon>
        <taxon>Rhodospirillales</taxon>
        <taxon>Magnetospirillaceae</taxon>
        <taxon>Paramagnetospirillum</taxon>
    </lineage>
</organism>
<dbReference type="STRING" id="1244869.H261_03358"/>
<dbReference type="Gene3D" id="1.10.3210.10">
    <property type="entry name" value="Hypothetical protein af1432"/>
    <property type="match status" value="1"/>
</dbReference>
<sequence>MTTQITPANTGALFLQQASGGMFRLDSPLMESVHWPDIAECLAKEPRFAGATRNLVFSVAQHCDLVGRIAEGLARKRLTCDEQIRRAALAGHIHDAHEFATRDIPTPTKDMLARLAGTDVVRQLQAHIDAALYPAAGLPWPLPATLAAIVAEADAIACATEKRDLMAEPILPWGGHLPAALPERLTPWPPRFVEIIDRWWRRFQVLTGDRPTTTIGAH</sequence>
<reference evidence="1 2" key="1">
    <citation type="journal article" date="2014" name="Genome Announc.">
        <title>Draft Genome Sequence of Magnetospirillum sp. Strain SO-1, a Freshwater Magnetotactic Bacterium Isolated from the Ol'khovka River, Russia.</title>
        <authorList>
            <person name="Grouzdev D.S."/>
            <person name="Dziuba M.V."/>
            <person name="Sukhacheva M.S."/>
            <person name="Mardanov A.V."/>
            <person name="Beletskiy A.V."/>
            <person name="Kuznetsov B.B."/>
            <person name="Skryabin K.G."/>
        </authorList>
    </citation>
    <scope>NUCLEOTIDE SEQUENCE [LARGE SCALE GENOMIC DNA]</scope>
    <source>
        <strain evidence="1 2">SO-1</strain>
    </source>
</reference>
<dbReference type="eggNOG" id="COG1896">
    <property type="taxonomic scope" value="Bacteria"/>
</dbReference>
<dbReference type="PATRIC" id="fig|1244869.3.peg.671"/>
<dbReference type="OrthoDB" id="1099791at2"/>
<evidence type="ECO:0000313" key="2">
    <source>
        <dbReference type="Proteomes" id="UP000011744"/>
    </source>
</evidence>
<dbReference type="SUPFAM" id="SSF109604">
    <property type="entry name" value="HD-domain/PDEase-like"/>
    <property type="match status" value="1"/>
</dbReference>
<name>M3AFR7_9PROT</name>
<gene>
    <name evidence="1" type="ORF">H261_03358</name>
</gene>
<evidence type="ECO:0008006" key="3">
    <source>
        <dbReference type="Google" id="ProtNLM"/>
    </source>
</evidence>
<comment type="caution">
    <text evidence="1">The sequence shown here is derived from an EMBL/GenBank/DDBJ whole genome shotgun (WGS) entry which is preliminary data.</text>
</comment>
<keyword evidence="2" id="KW-1185">Reference proteome</keyword>
<dbReference type="RefSeq" id="WP_008614290.1">
    <property type="nucleotide sequence ID" value="NZ_AONQ01000005.1"/>
</dbReference>
<dbReference type="EMBL" id="AONQ01000005">
    <property type="protein sequence ID" value="EME71414.1"/>
    <property type="molecule type" value="Genomic_DNA"/>
</dbReference>
<protein>
    <recommendedName>
        <fullName evidence="3">HD superfamily hydrolase</fullName>
    </recommendedName>
</protein>
<proteinExistence type="predicted"/>
<accession>M3AFR7</accession>
<dbReference type="AlphaFoldDB" id="M3AFR7"/>